<dbReference type="Proteomes" id="UP000241986">
    <property type="component" value="Unassembled WGS sequence"/>
</dbReference>
<keyword evidence="1" id="KW-0472">Membrane</keyword>
<dbReference type="EMBL" id="PZKL01000045">
    <property type="protein sequence ID" value="PTH78900.1"/>
    <property type="molecule type" value="Genomic_DNA"/>
</dbReference>
<dbReference type="AlphaFoldDB" id="A0A2T4MWC6"/>
<keyword evidence="1" id="KW-0812">Transmembrane</keyword>
<dbReference type="RefSeq" id="WP_107684525.1">
    <property type="nucleotide sequence ID" value="NZ_PZKL01000045.1"/>
</dbReference>
<keyword evidence="1" id="KW-1133">Transmembrane helix</keyword>
<feature type="transmembrane region" description="Helical" evidence="1">
    <location>
        <begin position="12"/>
        <end position="38"/>
    </location>
</feature>
<sequence>MNEIKKRFGAGWVVYLAALSIVAYLFSGIMLTVALSLVSEHGVMQMHYAIEALQAGRMSSLEYSRKITELSDSGLRMMAIFTAVNFIAVTAFFLSVRTMGKYSVALEAKVKELSGK</sequence>
<proteinExistence type="predicted"/>
<reference evidence="2 3" key="1">
    <citation type="submission" date="2018-03" db="EMBL/GenBank/DDBJ databases">
        <title>Aeromonas veronii whole genome sequencing and analysis.</title>
        <authorList>
            <person name="Xie H."/>
            <person name="Liu T."/>
            <person name="Wang K."/>
        </authorList>
    </citation>
    <scope>NUCLEOTIDE SEQUENCE [LARGE SCALE GENOMIC DNA]</scope>
    <source>
        <strain evidence="2 3">XH.VA.1</strain>
    </source>
</reference>
<name>A0A2T4MWC6_AERVE</name>
<evidence type="ECO:0000313" key="2">
    <source>
        <dbReference type="EMBL" id="PTH78900.1"/>
    </source>
</evidence>
<organism evidence="2 3">
    <name type="scientific">Aeromonas veronii</name>
    <dbReference type="NCBI Taxonomy" id="654"/>
    <lineage>
        <taxon>Bacteria</taxon>
        <taxon>Pseudomonadati</taxon>
        <taxon>Pseudomonadota</taxon>
        <taxon>Gammaproteobacteria</taxon>
        <taxon>Aeromonadales</taxon>
        <taxon>Aeromonadaceae</taxon>
        <taxon>Aeromonas</taxon>
    </lineage>
</organism>
<protein>
    <submittedName>
        <fullName evidence="2">Uncharacterized protein</fullName>
    </submittedName>
</protein>
<comment type="caution">
    <text evidence="2">The sequence shown here is derived from an EMBL/GenBank/DDBJ whole genome shotgun (WGS) entry which is preliminary data.</text>
</comment>
<evidence type="ECO:0000256" key="1">
    <source>
        <dbReference type="SAM" id="Phobius"/>
    </source>
</evidence>
<accession>A0A2T4MWC6</accession>
<feature type="transmembrane region" description="Helical" evidence="1">
    <location>
        <begin position="75"/>
        <end position="96"/>
    </location>
</feature>
<gene>
    <name evidence="2" type="ORF">DAA48_20880</name>
</gene>
<evidence type="ECO:0000313" key="3">
    <source>
        <dbReference type="Proteomes" id="UP000241986"/>
    </source>
</evidence>